<dbReference type="EMBL" id="JBBKZU010000030">
    <property type="protein sequence ID" value="MEJ8816094.1"/>
    <property type="molecule type" value="Genomic_DNA"/>
</dbReference>
<name>A0ABU8VT30_9BURK</name>
<keyword evidence="1" id="KW-0472">Membrane</keyword>
<feature type="transmembrane region" description="Helical" evidence="1">
    <location>
        <begin position="104"/>
        <end position="124"/>
    </location>
</feature>
<organism evidence="2 3">
    <name type="scientific">Variovorax ureilyticus</name>
    <dbReference type="NCBI Taxonomy" id="1836198"/>
    <lineage>
        <taxon>Bacteria</taxon>
        <taxon>Pseudomonadati</taxon>
        <taxon>Pseudomonadota</taxon>
        <taxon>Betaproteobacteria</taxon>
        <taxon>Burkholderiales</taxon>
        <taxon>Comamonadaceae</taxon>
        <taxon>Variovorax</taxon>
    </lineage>
</organism>
<evidence type="ECO:0000313" key="3">
    <source>
        <dbReference type="Proteomes" id="UP001365846"/>
    </source>
</evidence>
<dbReference type="RefSeq" id="WP_340361289.1">
    <property type="nucleotide sequence ID" value="NZ_JBBKZU010000030.1"/>
</dbReference>
<evidence type="ECO:0000256" key="1">
    <source>
        <dbReference type="SAM" id="Phobius"/>
    </source>
</evidence>
<keyword evidence="3" id="KW-1185">Reference proteome</keyword>
<protein>
    <submittedName>
        <fullName evidence="2">Uncharacterized protein</fullName>
    </submittedName>
</protein>
<accession>A0ABU8VT30</accession>
<gene>
    <name evidence="2" type="ORF">WKW77_33935</name>
</gene>
<sequence>MVALIGSNGAGSRAVDARALQLNWFVVNIVDDPFGDARKNADLMRTKFELAPGLANLSGALRQRISTFQLVRQFAQKTGALAYLLRSYQKQLKERTFMSFDSHVARFVIAAIGGGVVGLFTNFTSGGGAGVSISPLAIAFLVGYATDVFFSFLDSFVHTYVQSHQRALGRSWTRRRLQT</sequence>
<reference evidence="2 3" key="1">
    <citation type="submission" date="2024-03" db="EMBL/GenBank/DDBJ databases">
        <title>Novel species of the genus Variovorax.</title>
        <authorList>
            <person name="Liu Q."/>
            <person name="Xin Y.-H."/>
        </authorList>
    </citation>
    <scope>NUCLEOTIDE SEQUENCE [LARGE SCALE GENOMIC DNA]</scope>
    <source>
        <strain evidence="2 3">KACC 18899</strain>
    </source>
</reference>
<dbReference type="Proteomes" id="UP001365846">
    <property type="component" value="Unassembled WGS sequence"/>
</dbReference>
<feature type="transmembrane region" description="Helical" evidence="1">
    <location>
        <begin position="136"/>
        <end position="161"/>
    </location>
</feature>
<evidence type="ECO:0000313" key="2">
    <source>
        <dbReference type="EMBL" id="MEJ8816094.1"/>
    </source>
</evidence>
<comment type="caution">
    <text evidence="2">The sequence shown here is derived from an EMBL/GenBank/DDBJ whole genome shotgun (WGS) entry which is preliminary data.</text>
</comment>
<keyword evidence="1" id="KW-1133">Transmembrane helix</keyword>
<keyword evidence="1" id="KW-0812">Transmembrane</keyword>
<proteinExistence type="predicted"/>